<feature type="non-terminal residue" evidence="1">
    <location>
        <position position="1"/>
    </location>
</feature>
<dbReference type="Proteomes" id="UP001476798">
    <property type="component" value="Unassembled WGS sequence"/>
</dbReference>
<sequence length="99" mass="10883">LKELDTSHLEDVCTVVSWGTFGNIAQSDRKRGPFSRKGGADGPISMKELYDQGLKSALRYPARLCIMTGDGRQKFLASRKDARHYIGSLHLSSSSLPAE</sequence>
<dbReference type="InterPro" id="IPR042566">
    <property type="entry name" value="L1_C"/>
</dbReference>
<dbReference type="EMBL" id="JAHRIO010010171">
    <property type="protein sequence ID" value="MEQ2160895.1"/>
    <property type="molecule type" value="Genomic_DNA"/>
</dbReference>
<protein>
    <submittedName>
        <fullName evidence="1">Uncharacterized protein</fullName>
    </submittedName>
</protein>
<evidence type="ECO:0000313" key="2">
    <source>
        <dbReference type="Proteomes" id="UP001476798"/>
    </source>
</evidence>
<evidence type="ECO:0000313" key="1">
    <source>
        <dbReference type="EMBL" id="MEQ2160895.1"/>
    </source>
</evidence>
<reference evidence="1 2" key="1">
    <citation type="submission" date="2021-06" db="EMBL/GenBank/DDBJ databases">
        <authorList>
            <person name="Palmer J.M."/>
        </authorList>
    </citation>
    <scope>NUCLEOTIDE SEQUENCE [LARGE SCALE GENOMIC DNA]</scope>
    <source>
        <strain evidence="1 2">GA_2019</strain>
        <tissue evidence="1">Muscle</tissue>
    </source>
</reference>
<comment type="caution">
    <text evidence="1">The sequence shown here is derived from an EMBL/GenBank/DDBJ whole genome shotgun (WGS) entry which is preliminary data.</text>
</comment>
<organism evidence="1 2">
    <name type="scientific">Goodea atripinnis</name>
    <dbReference type="NCBI Taxonomy" id="208336"/>
    <lineage>
        <taxon>Eukaryota</taxon>
        <taxon>Metazoa</taxon>
        <taxon>Chordata</taxon>
        <taxon>Craniata</taxon>
        <taxon>Vertebrata</taxon>
        <taxon>Euteleostomi</taxon>
        <taxon>Actinopterygii</taxon>
        <taxon>Neopterygii</taxon>
        <taxon>Teleostei</taxon>
        <taxon>Neoteleostei</taxon>
        <taxon>Acanthomorphata</taxon>
        <taxon>Ovalentaria</taxon>
        <taxon>Atherinomorphae</taxon>
        <taxon>Cyprinodontiformes</taxon>
        <taxon>Goodeidae</taxon>
        <taxon>Goodea</taxon>
    </lineage>
</organism>
<gene>
    <name evidence="1" type="ORF">GOODEAATRI_004203</name>
</gene>
<dbReference type="Gene3D" id="3.30.250.20">
    <property type="entry name" value="L1 transposable element, C-terminal domain"/>
    <property type="match status" value="1"/>
</dbReference>
<name>A0ABV0MP57_9TELE</name>
<accession>A0ABV0MP57</accession>
<proteinExistence type="predicted"/>
<keyword evidence="2" id="KW-1185">Reference proteome</keyword>